<name>A0ABV7AVF5_9GAMM</name>
<dbReference type="NCBIfam" id="TIGR03380">
    <property type="entry name" value="agmatine_aguA"/>
    <property type="match status" value="1"/>
</dbReference>
<dbReference type="NCBIfam" id="NF010070">
    <property type="entry name" value="PRK13551.1"/>
    <property type="match status" value="1"/>
</dbReference>
<organism evidence="4 5">
    <name type="scientific">Azotobacter bryophylli</name>
    <dbReference type="NCBI Taxonomy" id="1986537"/>
    <lineage>
        <taxon>Bacteria</taxon>
        <taxon>Pseudomonadati</taxon>
        <taxon>Pseudomonadota</taxon>
        <taxon>Gammaproteobacteria</taxon>
        <taxon>Pseudomonadales</taxon>
        <taxon>Pseudomonadaceae</taxon>
        <taxon>Azotobacter</taxon>
    </lineage>
</organism>
<keyword evidence="1 3" id="KW-0378">Hydrolase</keyword>
<comment type="caution">
    <text evidence="4">The sequence shown here is derived from an EMBL/GenBank/DDBJ whole genome shotgun (WGS) entry which is preliminary data.</text>
</comment>
<comment type="function">
    <text evidence="3">Mediates the hydrolysis of agmatine into N-carbamoylputrescine in the arginine decarboxylase (ADC) pathway of putrescine biosynthesis, a basic polyamine.</text>
</comment>
<reference evidence="5" key="1">
    <citation type="journal article" date="2019" name="Int. J. Syst. Evol. Microbiol.">
        <title>The Global Catalogue of Microorganisms (GCM) 10K type strain sequencing project: providing services to taxonomists for standard genome sequencing and annotation.</title>
        <authorList>
            <consortium name="The Broad Institute Genomics Platform"/>
            <consortium name="The Broad Institute Genome Sequencing Center for Infectious Disease"/>
            <person name="Wu L."/>
            <person name="Ma J."/>
        </authorList>
    </citation>
    <scope>NUCLEOTIDE SEQUENCE [LARGE SCALE GENOMIC DNA]</scope>
    <source>
        <strain evidence="5">KCTC 62195</strain>
    </source>
</reference>
<dbReference type="GO" id="GO:0047632">
    <property type="term" value="F:agmatine deiminase activity"/>
    <property type="evidence" value="ECO:0007669"/>
    <property type="project" value="UniProtKB-EC"/>
</dbReference>
<dbReference type="RefSeq" id="WP_377814912.1">
    <property type="nucleotide sequence ID" value="NZ_JBHRSJ010000029.1"/>
</dbReference>
<comment type="catalytic activity">
    <reaction evidence="3">
        <text>agmatine + H2O = N-carbamoylputrescine + NH4(+)</text>
        <dbReference type="Rhea" id="RHEA:18037"/>
        <dbReference type="ChEBI" id="CHEBI:15377"/>
        <dbReference type="ChEBI" id="CHEBI:28938"/>
        <dbReference type="ChEBI" id="CHEBI:58145"/>
        <dbReference type="ChEBI" id="CHEBI:58318"/>
        <dbReference type="EC" id="3.5.3.12"/>
    </reaction>
</comment>
<evidence type="ECO:0000313" key="5">
    <source>
        <dbReference type="Proteomes" id="UP001595457"/>
    </source>
</evidence>
<evidence type="ECO:0000256" key="3">
    <source>
        <dbReference type="HAMAP-Rule" id="MF_01841"/>
    </source>
</evidence>
<evidence type="ECO:0000313" key="4">
    <source>
        <dbReference type="EMBL" id="MFC2973231.1"/>
    </source>
</evidence>
<feature type="active site" description="Amidino-cysteine intermediate" evidence="3">
    <location>
        <position position="357"/>
    </location>
</feature>
<dbReference type="HAMAP" id="MF_01841">
    <property type="entry name" value="Agmatine_deimin"/>
    <property type="match status" value="1"/>
</dbReference>
<comment type="subunit">
    <text evidence="3">Homodimer.</text>
</comment>
<keyword evidence="5" id="KW-1185">Reference proteome</keyword>
<dbReference type="EC" id="3.5.3.12" evidence="3"/>
<dbReference type="PANTHER" id="PTHR31377">
    <property type="entry name" value="AGMATINE DEIMINASE-RELATED"/>
    <property type="match status" value="1"/>
</dbReference>
<dbReference type="InterPro" id="IPR017754">
    <property type="entry name" value="Agmatine_deiminase"/>
</dbReference>
<dbReference type="SUPFAM" id="SSF55909">
    <property type="entry name" value="Pentein"/>
    <property type="match status" value="1"/>
</dbReference>
<proteinExistence type="inferred from homology"/>
<dbReference type="Pfam" id="PF04371">
    <property type="entry name" value="PAD_porph"/>
    <property type="match status" value="1"/>
</dbReference>
<comment type="similarity">
    <text evidence="3">Belongs to the agmatine deiminase family.</text>
</comment>
<evidence type="ECO:0000256" key="1">
    <source>
        <dbReference type="ARBA" id="ARBA00022801"/>
    </source>
</evidence>
<sequence length="380" mass="42243">MTTLTSTPRADGFRMPAEWEPHSQTWMLWPERPDNWRLGGKPAQAAFAAVARAIARFEPVSVGVSAGQYENACARLDHPNIRVIELGSDDAWVRDSGPTFVVDGRGEVRGVDWTFNAWGGFDGGLYWPWKRDDQVAGKILGIERCARYRTEGFVLEGGAIHVDGEGTLLTTEECLLNRNRNPQLSRHEIEVVLAEHLSVDKVIWLPQGLYNDETDGHVDNFCCFVRPGEVLLAWTDDPQDPNYPRCQAALRVLEQSRDARGNALTVHKMPIPGPLYASEEECAGVDAIAGSQPRDPSQRLAGSYVNFLIVNGGIIAPRFDDPRDAEAERILRQLFPEREVVMLPGREILLGGGNIHCITQQQPAPHLHPESWKQVLECGA</sequence>
<comment type="pathway">
    <text evidence="3">Amine and polyamine biosynthesis; putrescine biosynthesis via agmatine pathway; N-carbamoylputrescine from agmatine: step 1/1.</text>
</comment>
<dbReference type="EMBL" id="JBHRSJ010000029">
    <property type="protein sequence ID" value="MFC2973231.1"/>
    <property type="molecule type" value="Genomic_DNA"/>
</dbReference>
<dbReference type="Gene3D" id="3.75.10.10">
    <property type="entry name" value="L-arginine/glycine Amidinotransferase, Chain A"/>
    <property type="match status" value="1"/>
</dbReference>
<dbReference type="PANTHER" id="PTHR31377:SF0">
    <property type="entry name" value="AGMATINE DEIMINASE-RELATED"/>
    <property type="match status" value="1"/>
</dbReference>
<dbReference type="Proteomes" id="UP001595457">
    <property type="component" value="Unassembled WGS sequence"/>
</dbReference>
<accession>A0ABV7AVF5</accession>
<protein>
    <recommendedName>
        <fullName evidence="3">Agmatine deiminase</fullName>
        <ecNumber evidence="3">3.5.3.12</ecNumber>
    </recommendedName>
    <alternativeName>
        <fullName evidence="3">Agmatine iminohydrolase</fullName>
    </alternativeName>
</protein>
<evidence type="ECO:0000256" key="2">
    <source>
        <dbReference type="ARBA" id="ARBA00023115"/>
    </source>
</evidence>
<gene>
    <name evidence="3 4" type="primary">aguA</name>
    <name evidence="4" type="ORF">ACFOJE_13530</name>
</gene>
<keyword evidence="2 3" id="KW-0620">Polyamine biosynthesis</keyword>
<dbReference type="InterPro" id="IPR007466">
    <property type="entry name" value="Peptidyl-Arg-deiminase_porph"/>
</dbReference>